<feature type="non-terminal residue" evidence="1">
    <location>
        <position position="60"/>
    </location>
</feature>
<dbReference type="Proteomes" id="UP001634394">
    <property type="component" value="Unassembled WGS sequence"/>
</dbReference>
<keyword evidence="2" id="KW-1185">Reference proteome</keyword>
<dbReference type="AlphaFoldDB" id="A0ABD3WBS5"/>
<comment type="caution">
    <text evidence="1">The sequence shown here is derived from an EMBL/GenBank/DDBJ whole genome shotgun (WGS) entry which is preliminary data.</text>
</comment>
<accession>A0ABD3WBS5</accession>
<proteinExistence type="predicted"/>
<organism evidence="1 2">
    <name type="scientific">Sinanodonta woodiana</name>
    <name type="common">Chinese pond mussel</name>
    <name type="synonym">Anodonta woodiana</name>
    <dbReference type="NCBI Taxonomy" id="1069815"/>
    <lineage>
        <taxon>Eukaryota</taxon>
        <taxon>Metazoa</taxon>
        <taxon>Spiralia</taxon>
        <taxon>Lophotrochozoa</taxon>
        <taxon>Mollusca</taxon>
        <taxon>Bivalvia</taxon>
        <taxon>Autobranchia</taxon>
        <taxon>Heteroconchia</taxon>
        <taxon>Palaeoheterodonta</taxon>
        <taxon>Unionida</taxon>
        <taxon>Unionoidea</taxon>
        <taxon>Unionidae</taxon>
        <taxon>Unioninae</taxon>
        <taxon>Sinanodonta</taxon>
    </lineage>
</organism>
<gene>
    <name evidence="1" type="ORF">ACJMK2_039370</name>
</gene>
<protein>
    <recommendedName>
        <fullName evidence="3">Lon proteolytic domain-containing protein</fullName>
    </recommendedName>
</protein>
<evidence type="ECO:0008006" key="3">
    <source>
        <dbReference type="Google" id="ProtNLM"/>
    </source>
</evidence>
<reference evidence="1 2" key="1">
    <citation type="submission" date="2024-11" db="EMBL/GenBank/DDBJ databases">
        <title>Chromosome-level genome assembly of the freshwater bivalve Anodonta woodiana.</title>
        <authorList>
            <person name="Chen X."/>
        </authorList>
    </citation>
    <scope>NUCLEOTIDE SEQUENCE [LARGE SCALE GENOMIC DNA]</scope>
    <source>
        <strain evidence="1">MN2024</strain>
        <tissue evidence="1">Gills</tissue>
    </source>
</reference>
<sequence>WKKHFVCIPNRPDPPVLADLPEAVDDLDINCDDITVEEVKQAIYTLKNGKAPGDDGVCPE</sequence>
<evidence type="ECO:0000313" key="2">
    <source>
        <dbReference type="Proteomes" id="UP001634394"/>
    </source>
</evidence>
<evidence type="ECO:0000313" key="1">
    <source>
        <dbReference type="EMBL" id="KAL3871364.1"/>
    </source>
</evidence>
<feature type="non-terminal residue" evidence="1">
    <location>
        <position position="1"/>
    </location>
</feature>
<name>A0ABD3WBS5_SINWO</name>
<dbReference type="EMBL" id="JBJQND010000007">
    <property type="protein sequence ID" value="KAL3871364.1"/>
    <property type="molecule type" value="Genomic_DNA"/>
</dbReference>